<reference evidence="2 3" key="1">
    <citation type="submission" date="2021-05" db="EMBL/GenBank/DDBJ databases">
        <title>Complete genome of the cytokinin-producing biocontrol strain Pseudomonas fluorescens G20-18.</title>
        <authorList>
            <person name="Nielsen T.K."/>
            <person name="Mekureyaw M.F."/>
            <person name="Hansen L.H."/>
            <person name="Nicolaisen M.H."/>
            <person name="Roitsch T.G."/>
            <person name="Hennessy R.C."/>
        </authorList>
    </citation>
    <scope>NUCLEOTIDE SEQUENCE [LARGE SCALE GENOMIC DNA]</scope>
    <source>
        <strain evidence="2 3">G20-18</strain>
    </source>
</reference>
<evidence type="ECO:0000256" key="1">
    <source>
        <dbReference type="SAM" id="MobiDB-lite"/>
    </source>
</evidence>
<name>A0ABX8F3G5_9PSED</name>
<organism evidence="2 3">
    <name type="scientific">Pseudomonas hormoni</name>
    <dbReference type="NCBI Taxonomy" id="3093767"/>
    <lineage>
        <taxon>Bacteria</taxon>
        <taxon>Pseudomonadati</taxon>
        <taxon>Pseudomonadota</taxon>
        <taxon>Gammaproteobacteria</taxon>
        <taxon>Pseudomonadales</taxon>
        <taxon>Pseudomonadaceae</taxon>
        <taxon>Pseudomonas</taxon>
    </lineage>
</organism>
<gene>
    <name evidence="2" type="ORF">KJF94_07280</name>
</gene>
<proteinExistence type="predicted"/>
<dbReference type="RefSeq" id="WP_214382239.1">
    <property type="nucleotide sequence ID" value="NZ_CP075566.1"/>
</dbReference>
<protein>
    <recommendedName>
        <fullName evidence="4">Phage tail protein</fullName>
    </recommendedName>
</protein>
<dbReference type="EMBL" id="CP075566">
    <property type="protein sequence ID" value="QVW25368.1"/>
    <property type="molecule type" value="Genomic_DNA"/>
</dbReference>
<evidence type="ECO:0000313" key="3">
    <source>
        <dbReference type="Proteomes" id="UP000681155"/>
    </source>
</evidence>
<dbReference type="SUPFAM" id="SSF50017">
    <property type="entry name" value="gp9"/>
    <property type="match status" value="1"/>
</dbReference>
<accession>A0ABX8F3G5</accession>
<dbReference type="InterPro" id="IPR036240">
    <property type="entry name" value="Gp9-like_sf"/>
</dbReference>
<feature type="compositionally biased region" description="Polar residues" evidence="1">
    <location>
        <begin position="386"/>
        <end position="396"/>
    </location>
</feature>
<sequence length="651" mass="65430">MSIDPINIGGAANDGNGQTLRSGGAVINANFSELDTRTTAAQAKAEQGVAHAGTAQAAAEAAQAKADAAIPGSAAGSSIAQLVNGVVPALQLPSYVDDVLEFPTLANFPATGETGKIYIAINDGDSPSNPTRQYRWSGTAFVMIPSSPGSTDQVAEGTTNLYHTAARVRSAALTGLDASINAAVVATDSVLTGIGKLQKQVSDAVVELAGKFDKTGGKLTGALNSADIVTIASSATPAIGASAANTITITGTTGITGFDSIASGAVRTLVFAGVVTLTHHATSLILPKAASITTAAGDVLQFTSLGGGSWRCTGKMLAADGGAATGGMWVGMKIAWPLSEASIPGGGLPDNGQLVDRATWPDLWALYSSQAISDATWIADPLQRGKPSTGNGTSTFRMPDTNGKYSDGLTPAAAVLRGHGKNSAGTPGLFQLDQLQAHNRSIRSGASSGGSVAGPSAAALSWVAGNTSTDWAYQTAGYLADGSNGTPRVGPETRGTNVTVVWVTVGATGVSNPGTVDVTALATSVNSQGSRIAALEASTDFIIIYPNGGTAGSPATAALNAQYISANPFPGFNVITEVEFLSGGKWYCAYPIAAGAVAGGASCGQVDDTIVVRTAITYLIYNVGGYVNSTAPGAISTGALPFRVKVWKVKA</sequence>
<feature type="region of interest" description="Disordered" evidence="1">
    <location>
        <begin position="383"/>
        <end position="403"/>
    </location>
</feature>
<dbReference type="Proteomes" id="UP000681155">
    <property type="component" value="Chromosome"/>
</dbReference>
<dbReference type="SUPFAM" id="SSF88874">
    <property type="entry name" value="Receptor-binding domain of short tail fibre protein gp12"/>
    <property type="match status" value="1"/>
</dbReference>
<evidence type="ECO:0000313" key="2">
    <source>
        <dbReference type="EMBL" id="QVW25368.1"/>
    </source>
</evidence>
<evidence type="ECO:0008006" key="4">
    <source>
        <dbReference type="Google" id="ProtNLM"/>
    </source>
</evidence>
<keyword evidence="3" id="KW-1185">Reference proteome</keyword>